<gene>
    <name evidence="1" type="ORF">ACFQJ7_09430</name>
</gene>
<reference evidence="1 2" key="1">
    <citation type="journal article" date="2014" name="Int. J. Syst. Evol. Microbiol.">
        <title>Complete genome sequence of Corynebacterium casei LMG S-19264T (=DSM 44701T), isolated from a smear-ripened cheese.</title>
        <authorList>
            <consortium name="US DOE Joint Genome Institute (JGI-PGF)"/>
            <person name="Walter F."/>
            <person name="Albersmeier A."/>
            <person name="Kalinowski J."/>
            <person name="Ruckert C."/>
        </authorList>
    </citation>
    <scope>NUCLEOTIDE SEQUENCE [LARGE SCALE GENOMIC DNA]</scope>
    <source>
        <strain evidence="1 2">CGMCC 4.7215</strain>
    </source>
</reference>
<dbReference type="SUPFAM" id="SSF110296">
    <property type="entry name" value="Oligoxyloglucan reducing end-specific cellobiohydrolase"/>
    <property type="match status" value="1"/>
</dbReference>
<dbReference type="InterPro" id="IPR002860">
    <property type="entry name" value="BNR_rpt"/>
</dbReference>
<dbReference type="PANTHER" id="PTHR43739">
    <property type="entry name" value="XYLOGLUCANASE (EUROFUNG)"/>
    <property type="match status" value="1"/>
</dbReference>
<evidence type="ECO:0000313" key="1">
    <source>
        <dbReference type="EMBL" id="MFC7126252.1"/>
    </source>
</evidence>
<name>A0ABD5X8L7_9EURY</name>
<dbReference type="InterPro" id="IPR052025">
    <property type="entry name" value="Xyloglucanase_GH74"/>
</dbReference>
<comment type="caution">
    <text evidence="1">The sequence shown here is derived from an EMBL/GenBank/DDBJ whole genome shotgun (WGS) entry which is preliminary data.</text>
</comment>
<dbReference type="Proteomes" id="UP001596414">
    <property type="component" value="Unassembled WGS sequence"/>
</dbReference>
<dbReference type="PANTHER" id="PTHR43739:SF5">
    <property type="entry name" value="EXO-ALPHA-SIALIDASE"/>
    <property type="match status" value="1"/>
</dbReference>
<dbReference type="AlphaFoldDB" id="A0ABD5X8L7"/>
<sequence>MLFAGTPDGVYRVPRQPFDRAEQVFNAPVRQLQSDGDGVLAATDAGVVRMTDGGDSWTNLGLADVHAVDCTGSAIYAGGRPAELYRSDDGGETWERQESFGSFAADADWPTNPHRDEAWVRTIASLEGREILLVGVEVGGFLASTDGGESWKQFDAVPDDVHDVLPISPERWVVSCGVGGPDERGGVFETTDGGVTWTERDLGPYEYVRESCYRDRLYTAGNQTRPLWTPPEAALFVERDGELDRAAYPGEPESFVISFATSGADVLAGTNDGAILHGRGGEWEQLGTVPVAEDDQGAWGVRSLAVTEH</sequence>
<evidence type="ECO:0000313" key="2">
    <source>
        <dbReference type="Proteomes" id="UP001596414"/>
    </source>
</evidence>
<dbReference type="EMBL" id="JBHSZQ010000020">
    <property type="protein sequence ID" value="MFC7126252.1"/>
    <property type="molecule type" value="Genomic_DNA"/>
</dbReference>
<dbReference type="CDD" id="cd15482">
    <property type="entry name" value="Sialidase_non-viral"/>
    <property type="match status" value="1"/>
</dbReference>
<organism evidence="1 2">
    <name type="scientific">Halovenus rubra</name>
    <dbReference type="NCBI Taxonomy" id="869890"/>
    <lineage>
        <taxon>Archaea</taxon>
        <taxon>Methanobacteriati</taxon>
        <taxon>Methanobacteriota</taxon>
        <taxon>Stenosarchaea group</taxon>
        <taxon>Halobacteria</taxon>
        <taxon>Halobacteriales</taxon>
        <taxon>Haloarculaceae</taxon>
        <taxon>Halovenus</taxon>
    </lineage>
</organism>
<dbReference type="Pfam" id="PF02012">
    <property type="entry name" value="BNR"/>
    <property type="match status" value="1"/>
</dbReference>
<dbReference type="RefSeq" id="WP_267635806.1">
    <property type="nucleotide sequence ID" value="NZ_JAODIY010000001.1"/>
</dbReference>
<proteinExistence type="predicted"/>
<protein>
    <submittedName>
        <fullName evidence="1">WD40/YVTN/BNR-like repeat-containing protein</fullName>
    </submittedName>
</protein>
<dbReference type="Gene3D" id="2.130.10.10">
    <property type="entry name" value="YVTN repeat-like/Quinoprotein amine dehydrogenase"/>
    <property type="match status" value="1"/>
</dbReference>
<dbReference type="InterPro" id="IPR015943">
    <property type="entry name" value="WD40/YVTN_repeat-like_dom_sf"/>
</dbReference>
<accession>A0ABD5X8L7</accession>